<sequence>MKVNGDRFGASGVSKAYFRMFSSSGVVFPAPPGGHTQHRNGACLTVLDPAPQHRKQHSPHKIRHCKQHRKGKIQPQSSTITGTVTVPVVD</sequence>
<dbReference type="EMBL" id="DAASAN010000029">
    <property type="protein sequence ID" value="HAE4712119.1"/>
    <property type="molecule type" value="Genomic_DNA"/>
</dbReference>
<gene>
    <name evidence="2" type="ORF">GND09_004693</name>
</gene>
<protein>
    <submittedName>
        <fullName evidence="2">Uncharacterized protein</fullName>
    </submittedName>
</protein>
<feature type="compositionally biased region" description="Basic residues" evidence="1">
    <location>
        <begin position="52"/>
        <end position="72"/>
    </location>
</feature>
<accession>A0A731XM99</accession>
<evidence type="ECO:0000256" key="1">
    <source>
        <dbReference type="SAM" id="MobiDB-lite"/>
    </source>
</evidence>
<dbReference type="AlphaFoldDB" id="A0A731XM99"/>
<reference evidence="2" key="2">
    <citation type="submission" date="2018-07" db="EMBL/GenBank/DDBJ databases">
        <authorList>
            <consortium name="NCBI Pathogen Detection Project"/>
        </authorList>
    </citation>
    <scope>NUCLEOTIDE SEQUENCE</scope>
    <source>
        <strain evidence="2">SAL3382</strain>
    </source>
</reference>
<evidence type="ECO:0000313" key="2">
    <source>
        <dbReference type="EMBL" id="HAE4712119.1"/>
    </source>
</evidence>
<reference evidence="2" key="1">
    <citation type="journal article" date="2018" name="Genome Biol.">
        <title>SKESA: strategic k-mer extension for scrupulous assemblies.</title>
        <authorList>
            <person name="Souvorov A."/>
            <person name="Agarwala R."/>
            <person name="Lipman D.J."/>
        </authorList>
    </citation>
    <scope>NUCLEOTIDE SEQUENCE</scope>
    <source>
        <strain evidence="2">SAL3382</strain>
    </source>
</reference>
<name>A0A731XM99_SALER</name>
<feature type="region of interest" description="Disordered" evidence="1">
    <location>
        <begin position="51"/>
        <end position="90"/>
    </location>
</feature>
<comment type="caution">
    <text evidence="2">The sequence shown here is derived from an EMBL/GenBank/DDBJ whole genome shotgun (WGS) entry which is preliminary data.</text>
</comment>
<organism evidence="2">
    <name type="scientific">Salmonella enterica</name>
    <name type="common">Salmonella choleraesuis</name>
    <dbReference type="NCBI Taxonomy" id="28901"/>
    <lineage>
        <taxon>Bacteria</taxon>
        <taxon>Pseudomonadati</taxon>
        <taxon>Pseudomonadota</taxon>
        <taxon>Gammaproteobacteria</taxon>
        <taxon>Enterobacterales</taxon>
        <taxon>Enterobacteriaceae</taxon>
        <taxon>Salmonella</taxon>
    </lineage>
</organism>
<feature type="compositionally biased region" description="Polar residues" evidence="1">
    <location>
        <begin position="74"/>
        <end position="84"/>
    </location>
</feature>
<proteinExistence type="predicted"/>